<evidence type="ECO:0000256" key="1">
    <source>
        <dbReference type="ARBA" id="ARBA00008791"/>
    </source>
</evidence>
<protein>
    <submittedName>
        <fullName evidence="3">Nucleotide-binding universal stress UspA family protein</fullName>
    </submittedName>
</protein>
<evidence type="ECO:0000259" key="2">
    <source>
        <dbReference type="Pfam" id="PF00582"/>
    </source>
</evidence>
<dbReference type="InterPro" id="IPR006015">
    <property type="entry name" value="Universal_stress_UspA"/>
</dbReference>
<comment type="caution">
    <text evidence="3">The sequence shown here is derived from an EMBL/GenBank/DDBJ whole genome shotgun (WGS) entry which is preliminary data.</text>
</comment>
<evidence type="ECO:0000313" key="4">
    <source>
        <dbReference type="Proteomes" id="UP001180453"/>
    </source>
</evidence>
<dbReference type="RefSeq" id="WP_310265948.1">
    <property type="nucleotide sequence ID" value="NZ_JAVDXU010000002.1"/>
</dbReference>
<comment type="similarity">
    <text evidence="1">Belongs to the universal stress protein A family.</text>
</comment>
<feature type="domain" description="UspA" evidence="2">
    <location>
        <begin position="155"/>
        <end position="275"/>
    </location>
</feature>
<sequence length="277" mass="29479">MTYRSILVALDATPANGARTAIAIALARQFDAHLIGLAPTAVLDAQVMQTAAAMADAAAAASERLLDEAMAIAQAFRKRCTSEALPSFEALADPSPASTSLVLRAQCADLLIMSQPDPSLPGHRLQAAELEEVLLSCAKPVLLIPYTHREPVGTRRVLVAWDGSPESVRAMTDALPLLRRAAQVTLMHWRREAQGSAPLAHLAGIRQWLAFQGVDAEVRDEVTTLAFGDALLNAASDTGADLIVMGAYGHARWTERLFGGVSRTLLASMTAPVLMSH</sequence>
<gene>
    <name evidence="3" type="ORF">J2X20_002907</name>
</gene>
<dbReference type="Proteomes" id="UP001180453">
    <property type="component" value="Unassembled WGS sequence"/>
</dbReference>
<dbReference type="Gene3D" id="3.40.50.12370">
    <property type="match status" value="1"/>
</dbReference>
<reference evidence="3 4" key="1">
    <citation type="submission" date="2023-07" db="EMBL/GenBank/DDBJ databases">
        <title>Sorghum-associated microbial communities from plants grown in Nebraska, USA.</title>
        <authorList>
            <person name="Schachtman D."/>
        </authorList>
    </citation>
    <scope>NUCLEOTIDE SEQUENCE [LARGE SCALE GENOMIC DNA]</scope>
    <source>
        <strain evidence="3 4">BE314</strain>
    </source>
</reference>
<organism evidence="3 4">
    <name type="scientific">Roseateles saccharophilus</name>
    <name type="common">Pseudomonas saccharophila</name>
    <dbReference type="NCBI Taxonomy" id="304"/>
    <lineage>
        <taxon>Bacteria</taxon>
        <taxon>Pseudomonadati</taxon>
        <taxon>Pseudomonadota</taxon>
        <taxon>Betaproteobacteria</taxon>
        <taxon>Burkholderiales</taxon>
        <taxon>Sphaerotilaceae</taxon>
        <taxon>Roseateles</taxon>
    </lineage>
</organism>
<name>A0ABU1YN10_ROSSA</name>
<feature type="domain" description="UspA" evidence="2">
    <location>
        <begin position="3"/>
        <end position="145"/>
    </location>
</feature>
<evidence type="ECO:0000313" key="3">
    <source>
        <dbReference type="EMBL" id="MDR7270249.1"/>
    </source>
</evidence>
<keyword evidence="4" id="KW-1185">Reference proteome</keyword>
<proteinExistence type="inferred from homology"/>
<dbReference type="PANTHER" id="PTHR46268:SF15">
    <property type="entry name" value="UNIVERSAL STRESS PROTEIN HP_0031"/>
    <property type="match status" value="1"/>
</dbReference>
<dbReference type="CDD" id="cd00293">
    <property type="entry name" value="USP-like"/>
    <property type="match status" value="1"/>
</dbReference>
<dbReference type="Pfam" id="PF00582">
    <property type="entry name" value="Usp"/>
    <property type="match status" value="2"/>
</dbReference>
<dbReference type="InterPro" id="IPR006016">
    <property type="entry name" value="UspA"/>
</dbReference>
<dbReference type="PANTHER" id="PTHR46268">
    <property type="entry name" value="STRESS RESPONSE PROTEIN NHAX"/>
    <property type="match status" value="1"/>
</dbReference>
<dbReference type="PRINTS" id="PR01438">
    <property type="entry name" value="UNVRSLSTRESS"/>
</dbReference>
<dbReference type="EMBL" id="JAVDXU010000002">
    <property type="protein sequence ID" value="MDR7270249.1"/>
    <property type="molecule type" value="Genomic_DNA"/>
</dbReference>
<dbReference type="SUPFAM" id="SSF52402">
    <property type="entry name" value="Adenine nucleotide alpha hydrolases-like"/>
    <property type="match status" value="2"/>
</dbReference>
<accession>A0ABU1YN10</accession>